<dbReference type="GO" id="GO:0005524">
    <property type="term" value="F:ATP binding"/>
    <property type="evidence" value="ECO:0007669"/>
    <property type="project" value="UniProtKB-KW"/>
</dbReference>
<dbReference type="InterPro" id="IPR000873">
    <property type="entry name" value="AMP-dep_synth/lig_dom"/>
</dbReference>
<accession>A0AAV7F6I8</accession>
<dbReference type="PANTHER" id="PTHR24096">
    <property type="entry name" value="LONG-CHAIN-FATTY-ACID--COA LIGASE"/>
    <property type="match status" value="1"/>
</dbReference>
<dbReference type="Pfam" id="PF00501">
    <property type="entry name" value="AMP-binding"/>
    <property type="match status" value="1"/>
</dbReference>
<dbReference type="Gene3D" id="3.40.50.12780">
    <property type="entry name" value="N-terminal domain of ligase-like"/>
    <property type="match status" value="1"/>
</dbReference>
<dbReference type="FunFam" id="3.40.50.12780:FF:000003">
    <property type="entry name" value="Long-chain-fatty-acid--CoA ligase FadD"/>
    <property type="match status" value="1"/>
</dbReference>
<evidence type="ECO:0000259" key="8">
    <source>
        <dbReference type="Pfam" id="PF13193"/>
    </source>
</evidence>
<dbReference type="GO" id="GO:0016405">
    <property type="term" value="F:CoA-ligase activity"/>
    <property type="evidence" value="ECO:0007669"/>
    <property type="project" value="TreeGrafter"/>
</dbReference>
<dbReference type="EMBL" id="JAINDJ010000002">
    <property type="protein sequence ID" value="KAG9456800.1"/>
    <property type="molecule type" value="Genomic_DNA"/>
</dbReference>
<feature type="domain" description="AMP-binding enzyme C-terminal" evidence="8">
    <location>
        <begin position="483"/>
        <end position="558"/>
    </location>
</feature>
<sequence length="575" mass="62004">MASQETQDLYWVPEERPGGQRQRGVNGNSGGYCDRTGIYRSLLHLAPHHRPPPHLHTAEFVLSHFPHPDHAHASFALVDSALDRCLTYADLRRSVRSLAAALHHGLGVRKGDVVLLLAPNSYLYPPTCLALLSLGAVLTTANPLLTAAEVAKQARDSAAKLVVCSPDLRHKLRDLFDAPLLLTHRDAAEDSVVSVEELMEGGEPSEAPAPEIRRSDTAAVLYSSGTTGANKGCVLTHGNLVAIVNLLRWTAATKTLARPGDVFLAFLPMFHVYGLAFFALGLFATGATVVTMPRFDFDAMLSAVEKYGVTNLPSVPPVVLALVKRDATARYDLSTLRRVGCGAAPLSGEVAEGFRAKFPWVQLRQGYGLTETAGAATFFPSAEESRSRPSSAGVLFPGFEARVVEVGTGAAMPPGREGELWLRSDTVMKCYLGNEEATAGAIDSEGWLRTGDLGYFDEQGYLYVVDRIKELIKHNGYQVAPAELEALLLTHPDVLDAAVVPEEAEDVGQIPVAFVVRAADSQLTGKQVIQFVAEQVAPFKKVKKVSFISSIPRSAAGKILRKELIAQVKRSASKL</sequence>
<name>A0AAV7F6I8_ARIFI</name>
<proteinExistence type="inferred from homology"/>
<gene>
    <name evidence="9" type="ORF">H6P81_001308</name>
</gene>
<comment type="similarity">
    <text evidence="1">Belongs to the ATP-dependent AMP-binding enzyme family.</text>
</comment>
<keyword evidence="6" id="KW-0472">Membrane</keyword>
<evidence type="ECO:0000256" key="3">
    <source>
        <dbReference type="ARBA" id="ARBA00022741"/>
    </source>
</evidence>
<dbReference type="SUPFAM" id="SSF56801">
    <property type="entry name" value="Acetyl-CoA synthetase-like"/>
    <property type="match status" value="1"/>
</dbReference>
<keyword evidence="4" id="KW-0067">ATP-binding</keyword>
<keyword evidence="10" id="KW-1185">Reference proteome</keyword>
<dbReference type="AlphaFoldDB" id="A0AAV7F6I8"/>
<feature type="region of interest" description="Disordered" evidence="5">
    <location>
        <begin position="1"/>
        <end position="27"/>
    </location>
</feature>
<evidence type="ECO:0000256" key="4">
    <source>
        <dbReference type="ARBA" id="ARBA00022840"/>
    </source>
</evidence>
<evidence type="ECO:0000313" key="9">
    <source>
        <dbReference type="EMBL" id="KAG9456800.1"/>
    </source>
</evidence>
<dbReference type="CDD" id="cd05904">
    <property type="entry name" value="4CL"/>
    <property type="match status" value="1"/>
</dbReference>
<evidence type="ECO:0000313" key="10">
    <source>
        <dbReference type="Proteomes" id="UP000825729"/>
    </source>
</evidence>
<evidence type="ECO:0000256" key="1">
    <source>
        <dbReference type="ARBA" id="ARBA00006432"/>
    </source>
</evidence>
<evidence type="ECO:0008006" key="11">
    <source>
        <dbReference type="Google" id="ProtNLM"/>
    </source>
</evidence>
<evidence type="ECO:0000256" key="6">
    <source>
        <dbReference type="SAM" id="Phobius"/>
    </source>
</evidence>
<dbReference type="FunFam" id="3.30.300.30:FF:000007">
    <property type="entry name" value="4-coumarate--CoA ligase 2"/>
    <property type="match status" value="1"/>
</dbReference>
<feature type="transmembrane region" description="Helical" evidence="6">
    <location>
        <begin position="262"/>
        <end position="284"/>
    </location>
</feature>
<dbReference type="PANTHER" id="PTHR24096:SF337">
    <property type="entry name" value="4-COUMARATE--COA LIGASE"/>
    <property type="match status" value="1"/>
</dbReference>
<keyword evidence="6" id="KW-0812">Transmembrane</keyword>
<dbReference type="Pfam" id="PF13193">
    <property type="entry name" value="AMP-binding_C"/>
    <property type="match status" value="1"/>
</dbReference>
<dbReference type="InterPro" id="IPR045851">
    <property type="entry name" value="AMP-bd_C_sf"/>
</dbReference>
<organism evidence="9 10">
    <name type="scientific">Aristolochia fimbriata</name>
    <name type="common">White veined hardy Dutchman's pipe vine</name>
    <dbReference type="NCBI Taxonomy" id="158543"/>
    <lineage>
        <taxon>Eukaryota</taxon>
        <taxon>Viridiplantae</taxon>
        <taxon>Streptophyta</taxon>
        <taxon>Embryophyta</taxon>
        <taxon>Tracheophyta</taxon>
        <taxon>Spermatophyta</taxon>
        <taxon>Magnoliopsida</taxon>
        <taxon>Magnoliidae</taxon>
        <taxon>Piperales</taxon>
        <taxon>Aristolochiaceae</taxon>
        <taxon>Aristolochia</taxon>
    </lineage>
</organism>
<dbReference type="InterPro" id="IPR042099">
    <property type="entry name" value="ANL_N_sf"/>
</dbReference>
<feature type="domain" description="AMP-dependent synthetase/ligase" evidence="7">
    <location>
        <begin position="76"/>
        <end position="432"/>
    </location>
</feature>
<dbReference type="Proteomes" id="UP000825729">
    <property type="component" value="Unassembled WGS sequence"/>
</dbReference>
<keyword evidence="6" id="KW-1133">Transmembrane helix</keyword>
<evidence type="ECO:0000259" key="7">
    <source>
        <dbReference type="Pfam" id="PF00501"/>
    </source>
</evidence>
<keyword evidence="3" id="KW-0547">Nucleotide-binding</keyword>
<protein>
    <recommendedName>
        <fullName evidence="11">4-coumarate--CoA ligase-like 5</fullName>
    </recommendedName>
</protein>
<evidence type="ECO:0000256" key="5">
    <source>
        <dbReference type="SAM" id="MobiDB-lite"/>
    </source>
</evidence>
<reference evidence="9 10" key="1">
    <citation type="submission" date="2021-07" db="EMBL/GenBank/DDBJ databases">
        <title>The Aristolochia fimbriata genome: insights into angiosperm evolution, floral development and chemical biosynthesis.</title>
        <authorList>
            <person name="Jiao Y."/>
        </authorList>
    </citation>
    <scope>NUCLEOTIDE SEQUENCE [LARGE SCALE GENOMIC DNA]</scope>
    <source>
        <strain evidence="9">IBCAS-2021</strain>
        <tissue evidence="9">Leaf</tissue>
    </source>
</reference>
<evidence type="ECO:0000256" key="2">
    <source>
        <dbReference type="ARBA" id="ARBA00022598"/>
    </source>
</evidence>
<dbReference type="Gene3D" id="3.30.300.30">
    <property type="match status" value="1"/>
</dbReference>
<dbReference type="InterPro" id="IPR025110">
    <property type="entry name" value="AMP-bd_C"/>
</dbReference>
<comment type="caution">
    <text evidence="9">The sequence shown here is derived from an EMBL/GenBank/DDBJ whole genome shotgun (WGS) entry which is preliminary data.</text>
</comment>
<keyword evidence="2" id="KW-0436">Ligase</keyword>